<name>X1ZK49_CAPTE</name>
<dbReference type="GO" id="GO:0016042">
    <property type="term" value="P:lipid catabolic process"/>
    <property type="evidence" value="ECO:0007669"/>
    <property type="project" value="TreeGrafter"/>
</dbReference>
<dbReference type="PANTHER" id="PTHR11610">
    <property type="entry name" value="LIPASE"/>
    <property type="match status" value="1"/>
</dbReference>
<dbReference type="Proteomes" id="UP000014760">
    <property type="component" value="Unassembled WGS sequence"/>
</dbReference>
<feature type="domain" description="Lipase" evidence="6">
    <location>
        <begin position="38"/>
        <end position="343"/>
    </location>
</feature>
<dbReference type="InterPro" id="IPR033906">
    <property type="entry name" value="Lipase_N"/>
</dbReference>
<dbReference type="GO" id="GO:0016298">
    <property type="term" value="F:lipase activity"/>
    <property type="evidence" value="ECO:0007669"/>
    <property type="project" value="InterPro"/>
</dbReference>
<dbReference type="OrthoDB" id="199913at2759"/>
<evidence type="ECO:0000256" key="4">
    <source>
        <dbReference type="RuleBase" id="RU004262"/>
    </source>
</evidence>
<feature type="signal peptide" evidence="5">
    <location>
        <begin position="1"/>
        <end position="16"/>
    </location>
</feature>
<sequence length="346" mass="38114">MKIAVVLCILLPIVLADEKCCPGLPCFSSNPPFNHMPLPNCPEDLEVSMRLYTRSNPQDGQVVTRNTIPPAYDGSKRTIFIVHGWLGGRNNGWLHTMKDDMITESDCNVVVVGWDEGSQNLWYPQSASDTRSVGGEIGLVAQNFMDRADSAPERLYCVGHSLGSHICGHAGNLAHFGRVTGLDPAGPYFEGRDDWTVGLNPTCADYVDVIHTNGIPGIILNLGTMNVLGHADFYPHGGDRQPGCILDPRERELDLEMLEKPGIMRELQIDWMPACSHMRVLNLFGESILGNCFLIREADCTDQHNLPGSCTTYQDPVQSMGYHADKFAKQGIFYVETESSGPFCQG</sequence>
<reference evidence="8" key="2">
    <citation type="journal article" date="2013" name="Nature">
        <title>Insights into bilaterian evolution from three spiralian genomes.</title>
        <authorList>
            <person name="Simakov O."/>
            <person name="Marletaz F."/>
            <person name="Cho S.J."/>
            <person name="Edsinger-Gonzales E."/>
            <person name="Havlak P."/>
            <person name="Hellsten U."/>
            <person name="Kuo D.H."/>
            <person name="Larsson T."/>
            <person name="Lv J."/>
            <person name="Arendt D."/>
            <person name="Savage R."/>
            <person name="Osoegawa K."/>
            <person name="de Jong P."/>
            <person name="Grimwood J."/>
            <person name="Chapman J.A."/>
            <person name="Shapiro H."/>
            <person name="Aerts A."/>
            <person name="Otillar R.P."/>
            <person name="Terry A.Y."/>
            <person name="Boore J.L."/>
            <person name="Grigoriev I.V."/>
            <person name="Lindberg D.R."/>
            <person name="Seaver E.C."/>
            <person name="Weisblat D.A."/>
            <person name="Putnam N.H."/>
            <person name="Rokhsar D.S."/>
        </authorList>
    </citation>
    <scope>NUCLEOTIDE SEQUENCE</scope>
    <source>
        <strain evidence="8">I ESC-2004</strain>
    </source>
</reference>
<keyword evidence="3" id="KW-0964">Secreted</keyword>
<proteinExistence type="inferred from homology"/>
<dbReference type="Pfam" id="PF00151">
    <property type="entry name" value="Lipase"/>
    <property type="match status" value="1"/>
</dbReference>
<dbReference type="HOGENOM" id="CLU_027171_0_0_1"/>
<dbReference type="SUPFAM" id="SSF53474">
    <property type="entry name" value="alpha/beta-Hydrolases"/>
    <property type="match status" value="1"/>
</dbReference>
<evidence type="ECO:0000256" key="2">
    <source>
        <dbReference type="ARBA" id="ARBA00010701"/>
    </source>
</evidence>
<dbReference type="CDD" id="cd00707">
    <property type="entry name" value="Pancreat_lipase_like"/>
    <property type="match status" value="1"/>
</dbReference>
<evidence type="ECO:0000256" key="5">
    <source>
        <dbReference type="SAM" id="SignalP"/>
    </source>
</evidence>
<evidence type="ECO:0000256" key="3">
    <source>
        <dbReference type="ARBA" id="ARBA00022525"/>
    </source>
</evidence>
<evidence type="ECO:0000259" key="6">
    <source>
        <dbReference type="Pfam" id="PF00151"/>
    </source>
</evidence>
<dbReference type="AlphaFoldDB" id="X1ZK49"/>
<dbReference type="InterPro" id="IPR000734">
    <property type="entry name" value="TAG_lipase"/>
</dbReference>
<dbReference type="EMBL" id="AMQN01000116">
    <property type="status" value="NOT_ANNOTATED_CDS"/>
    <property type="molecule type" value="Genomic_DNA"/>
</dbReference>
<dbReference type="InterPro" id="IPR013818">
    <property type="entry name" value="Lipase"/>
</dbReference>
<evidence type="ECO:0000313" key="8">
    <source>
        <dbReference type="Proteomes" id="UP000014760"/>
    </source>
</evidence>
<dbReference type="EnsemblMetazoa" id="CapteT187295">
    <property type="protein sequence ID" value="CapteP187295"/>
    <property type="gene ID" value="CapteG187295"/>
</dbReference>
<evidence type="ECO:0000256" key="1">
    <source>
        <dbReference type="ARBA" id="ARBA00004613"/>
    </source>
</evidence>
<organism evidence="7 8">
    <name type="scientific">Capitella teleta</name>
    <name type="common">Polychaete worm</name>
    <dbReference type="NCBI Taxonomy" id="283909"/>
    <lineage>
        <taxon>Eukaryota</taxon>
        <taxon>Metazoa</taxon>
        <taxon>Spiralia</taxon>
        <taxon>Lophotrochozoa</taxon>
        <taxon>Annelida</taxon>
        <taxon>Polychaeta</taxon>
        <taxon>Sedentaria</taxon>
        <taxon>Scolecida</taxon>
        <taxon>Capitellidae</taxon>
        <taxon>Capitella</taxon>
    </lineage>
</organism>
<keyword evidence="8" id="KW-1185">Reference proteome</keyword>
<dbReference type="OMA" id="WSGTRDF"/>
<comment type="similarity">
    <text evidence="2 4">Belongs to the AB hydrolase superfamily. Lipase family.</text>
</comment>
<comment type="subcellular location">
    <subcellularLocation>
        <location evidence="1">Secreted</location>
    </subcellularLocation>
</comment>
<evidence type="ECO:0000313" key="7">
    <source>
        <dbReference type="EnsemblMetazoa" id="CapteP187295"/>
    </source>
</evidence>
<dbReference type="GO" id="GO:0005615">
    <property type="term" value="C:extracellular space"/>
    <property type="evidence" value="ECO:0007669"/>
    <property type="project" value="TreeGrafter"/>
</dbReference>
<keyword evidence="5" id="KW-0732">Signal</keyword>
<feature type="chain" id="PRO_5004948739" description="Lipase domain-containing protein" evidence="5">
    <location>
        <begin position="17"/>
        <end position="346"/>
    </location>
</feature>
<dbReference type="PANTHER" id="PTHR11610:SF173">
    <property type="entry name" value="LIPASE DOMAIN-CONTAINING PROTEIN-RELATED"/>
    <property type="match status" value="1"/>
</dbReference>
<accession>X1ZK49</accession>
<dbReference type="PRINTS" id="PR00821">
    <property type="entry name" value="TAGLIPASE"/>
</dbReference>
<reference evidence="7" key="3">
    <citation type="submission" date="2015-06" db="UniProtKB">
        <authorList>
            <consortium name="EnsemblMetazoa"/>
        </authorList>
    </citation>
    <scope>IDENTIFICATION</scope>
</reference>
<protein>
    <recommendedName>
        <fullName evidence="6">Lipase domain-containing protein</fullName>
    </recommendedName>
</protein>
<reference evidence="8" key="1">
    <citation type="submission" date="2012-12" db="EMBL/GenBank/DDBJ databases">
        <authorList>
            <person name="Hellsten U."/>
            <person name="Grimwood J."/>
            <person name="Chapman J.A."/>
            <person name="Shapiro H."/>
            <person name="Aerts A."/>
            <person name="Otillar R.P."/>
            <person name="Terry A.Y."/>
            <person name="Boore J.L."/>
            <person name="Simakov O."/>
            <person name="Marletaz F."/>
            <person name="Cho S.-J."/>
            <person name="Edsinger-Gonzales E."/>
            <person name="Havlak P."/>
            <person name="Kuo D.-H."/>
            <person name="Larsson T."/>
            <person name="Lv J."/>
            <person name="Arendt D."/>
            <person name="Savage R."/>
            <person name="Osoegawa K."/>
            <person name="de Jong P."/>
            <person name="Lindberg D.R."/>
            <person name="Seaver E.C."/>
            <person name="Weisblat D.A."/>
            <person name="Putnam N.H."/>
            <person name="Grigoriev I.V."/>
            <person name="Rokhsar D.S."/>
        </authorList>
    </citation>
    <scope>NUCLEOTIDE SEQUENCE</scope>
    <source>
        <strain evidence="8">I ESC-2004</strain>
    </source>
</reference>
<dbReference type="Gene3D" id="3.40.50.1820">
    <property type="entry name" value="alpha/beta hydrolase"/>
    <property type="match status" value="1"/>
</dbReference>
<dbReference type="InterPro" id="IPR029058">
    <property type="entry name" value="AB_hydrolase_fold"/>
</dbReference>